<gene>
    <name evidence="1" type="ORF">PSHT_05275</name>
</gene>
<dbReference type="Proteomes" id="UP000238274">
    <property type="component" value="Unassembled WGS sequence"/>
</dbReference>
<name>A0A2S4WB53_9BASI</name>
<sequence length="74" mass="8127">MERSTSNQIVCNSQALSLSVSSKKENTINASAWLVQDCGAYFSADLSQMDVNLHSLDRALNPTTSQKLKSHRAK</sequence>
<reference evidence="1 2" key="1">
    <citation type="submission" date="2017-12" db="EMBL/GenBank/DDBJ databases">
        <title>Gene loss provides genomic basis for host adaptation in cereal stripe rust fungi.</title>
        <authorList>
            <person name="Xia C."/>
        </authorList>
    </citation>
    <scope>NUCLEOTIDE SEQUENCE [LARGE SCALE GENOMIC DNA]</scope>
    <source>
        <strain evidence="1 2">93TX-2</strain>
    </source>
</reference>
<dbReference type="VEuPathDB" id="FungiDB:PSHT_05275"/>
<reference evidence="2" key="3">
    <citation type="journal article" date="2018" name="Mol. Plant Microbe Interact.">
        <title>Genome sequence resources for the wheat stripe rust pathogen (Puccinia striiformis f. sp. tritici) and the barley stripe rust pathogen (Puccinia striiformis f. sp. hordei).</title>
        <authorList>
            <person name="Xia C."/>
            <person name="Wang M."/>
            <person name="Yin C."/>
            <person name="Cornejo O.E."/>
            <person name="Hulbert S.H."/>
            <person name="Chen X."/>
        </authorList>
    </citation>
    <scope>NUCLEOTIDE SEQUENCE [LARGE SCALE GENOMIC DNA]</scope>
    <source>
        <strain evidence="2">93TX-2</strain>
    </source>
</reference>
<proteinExistence type="predicted"/>
<accession>A0A2S4WB53</accession>
<dbReference type="AlphaFoldDB" id="A0A2S4WB53"/>
<reference evidence="2" key="2">
    <citation type="journal article" date="2018" name="BMC Genomics">
        <title>Genomic insights into host adaptation between the wheat stripe rust pathogen (Puccinia striiformis f. sp. tritici) and the barley stripe rust pathogen (Puccinia striiformis f. sp. hordei).</title>
        <authorList>
            <person name="Xia C."/>
            <person name="Wang M."/>
            <person name="Yin C."/>
            <person name="Cornejo O.E."/>
            <person name="Hulbert S.H."/>
            <person name="Chen X."/>
        </authorList>
    </citation>
    <scope>NUCLEOTIDE SEQUENCE [LARGE SCALE GENOMIC DNA]</scope>
    <source>
        <strain evidence="2">93TX-2</strain>
    </source>
</reference>
<dbReference type="EMBL" id="PKSM01000057">
    <property type="protein sequence ID" value="POW18971.1"/>
    <property type="molecule type" value="Genomic_DNA"/>
</dbReference>
<protein>
    <submittedName>
        <fullName evidence="1">Uncharacterized protein</fullName>
    </submittedName>
</protein>
<comment type="caution">
    <text evidence="1">The sequence shown here is derived from an EMBL/GenBank/DDBJ whole genome shotgun (WGS) entry which is preliminary data.</text>
</comment>
<organism evidence="1 2">
    <name type="scientific">Puccinia striiformis</name>
    <dbReference type="NCBI Taxonomy" id="27350"/>
    <lineage>
        <taxon>Eukaryota</taxon>
        <taxon>Fungi</taxon>
        <taxon>Dikarya</taxon>
        <taxon>Basidiomycota</taxon>
        <taxon>Pucciniomycotina</taxon>
        <taxon>Pucciniomycetes</taxon>
        <taxon>Pucciniales</taxon>
        <taxon>Pucciniaceae</taxon>
        <taxon>Puccinia</taxon>
    </lineage>
</organism>
<keyword evidence="2" id="KW-1185">Reference proteome</keyword>
<evidence type="ECO:0000313" key="1">
    <source>
        <dbReference type="EMBL" id="POW18971.1"/>
    </source>
</evidence>
<evidence type="ECO:0000313" key="2">
    <source>
        <dbReference type="Proteomes" id="UP000238274"/>
    </source>
</evidence>